<evidence type="ECO:0000313" key="1">
    <source>
        <dbReference type="EMBL" id="OIQ74535.1"/>
    </source>
</evidence>
<comment type="caution">
    <text evidence="1">The sequence shown here is derived from an EMBL/GenBank/DDBJ whole genome shotgun (WGS) entry which is preliminary data.</text>
</comment>
<gene>
    <name evidence="1" type="ORF">GALL_438130</name>
</gene>
<accession>A0A1J5Q3G7</accession>
<sequence>MAAQGAVEQPRLLLQQQQFKQIADGLGVRDDVLPDGARAEVAPRAVGAVEHSELAVRPVGIGVVRQAQRTCIVEAAQQQGLALGFVERGIVGAEPGGGKQFGQHGFVLVGALTQVDGGEAEAEHLRGADQRVEPRPRQRLGMVRAQRGSDDAQVGDELVGVGIGLGRRQFVPHSLHPGELAQIGRKPCIHADEGAAVGLVAAMLGQIGRAFGELQQVGAGAGEHLRNGQLAADGVYLGHVELDGGARLHAQRVAQGFGGDEGVAVAVAADPVAHAEKRRQIPLGLARAFGGKQAVDVALQVTIKTGKLRKERGLVIRQGIFHLVGDAQPHEAQQPRLPELHHAGAHRLLDVGAPDRKPGGIALGQQAGERALRVEHALALHLGGMGGEDRGDQRLAEKLHQLLAVHAGIAQRFEGGAHAVARWRCTAFSVGLGTAQHVPVFGDIGQDGKVAEGADHAHRLVAGQAAEKLVEGATVFRVAIAVEFHRQLPHGFDNVEHLLSFLFAQHVAQQPAEQADVVEQCGVEVGGWAGSAAGSGRHGESG</sequence>
<proteinExistence type="predicted"/>
<dbReference type="AlphaFoldDB" id="A0A1J5Q3G7"/>
<protein>
    <submittedName>
        <fullName evidence="1">Uncharacterized protein</fullName>
    </submittedName>
</protein>
<dbReference type="AntiFam" id="ANF00138">
    <property type="entry name" value="Shadow ORF (opposite ppc)"/>
</dbReference>
<reference evidence="1" key="1">
    <citation type="submission" date="2016-10" db="EMBL/GenBank/DDBJ databases">
        <title>Sequence of Gallionella enrichment culture.</title>
        <authorList>
            <person name="Poehlein A."/>
            <person name="Muehling M."/>
            <person name="Daniel R."/>
        </authorList>
    </citation>
    <scope>NUCLEOTIDE SEQUENCE</scope>
</reference>
<organism evidence="1">
    <name type="scientific">mine drainage metagenome</name>
    <dbReference type="NCBI Taxonomy" id="410659"/>
    <lineage>
        <taxon>unclassified sequences</taxon>
        <taxon>metagenomes</taxon>
        <taxon>ecological metagenomes</taxon>
    </lineage>
</organism>
<dbReference type="EMBL" id="MLJW01002476">
    <property type="protein sequence ID" value="OIQ74535.1"/>
    <property type="molecule type" value="Genomic_DNA"/>
</dbReference>
<name>A0A1J5Q3G7_9ZZZZ</name>